<feature type="region of interest" description="Disordered" evidence="1">
    <location>
        <begin position="1"/>
        <end position="21"/>
    </location>
</feature>
<reference evidence="3" key="1">
    <citation type="submission" date="2011-08" db="EMBL/GenBank/DDBJ databases">
        <authorList>
            <person name="Rombauts S."/>
        </authorList>
    </citation>
    <scope>NUCLEOTIDE SEQUENCE</scope>
    <source>
        <strain evidence="3">London</strain>
    </source>
</reference>
<dbReference type="HOGENOM" id="CLU_2944645_0_0_1"/>
<protein>
    <submittedName>
        <fullName evidence="2">Uncharacterized protein</fullName>
    </submittedName>
</protein>
<keyword evidence="3" id="KW-1185">Reference proteome</keyword>
<dbReference type="Proteomes" id="UP000015104">
    <property type="component" value="Unassembled WGS sequence"/>
</dbReference>
<dbReference type="AlphaFoldDB" id="T1JZ39"/>
<sequence>MEPFSSVKPSSPTSNGHQLGYNKTDLTVCASQITKTHSSHAYPQHRTARSIGDLNIISFL</sequence>
<proteinExistence type="predicted"/>
<accession>T1JZ39</accession>
<dbReference type="EMBL" id="CAEY01001116">
    <property type="status" value="NOT_ANNOTATED_CDS"/>
    <property type="molecule type" value="Genomic_DNA"/>
</dbReference>
<feature type="compositionally biased region" description="Polar residues" evidence="1">
    <location>
        <begin position="7"/>
        <end position="17"/>
    </location>
</feature>
<evidence type="ECO:0000313" key="3">
    <source>
        <dbReference type="Proteomes" id="UP000015104"/>
    </source>
</evidence>
<name>T1JZ39_TETUR</name>
<reference evidence="2" key="2">
    <citation type="submission" date="2015-06" db="UniProtKB">
        <authorList>
            <consortium name="EnsemblMetazoa"/>
        </authorList>
    </citation>
    <scope>IDENTIFICATION</scope>
</reference>
<organism evidence="2 3">
    <name type="scientific">Tetranychus urticae</name>
    <name type="common">Two-spotted spider mite</name>
    <dbReference type="NCBI Taxonomy" id="32264"/>
    <lineage>
        <taxon>Eukaryota</taxon>
        <taxon>Metazoa</taxon>
        <taxon>Ecdysozoa</taxon>
        <taxon>Arthropoda</taxon>
        <taxon>Chelicerata</taxon>
        <taxon>Arachnida</taxon>
        <taxon>Acari</taxon>
        <taxon>Acariformes</taxon>
        <taxon>Trombidiformes</taxon>
        <taxon>Prostigmata</taxon>
        <taxon>Eleutherengona</taxon>
        <taxon>Raphignathae</taxon>
        <taxon>Tetranychoidea</taxon>
        <taxon>Tetranychidae</taxon>
        <taxon>Tetranychus</taxon>
    </lineage>
</organism>
<dbReference type="EnsemblMetazoa" id="tetur03g02580.1">
    <property type="protein sequence ID" value="tetur03g02580.1"/>
    <property type="gene ID" value="tetur03g02580"/>
</dbReference>
<evidence type="ECO:0000313" key="2">
    <source>
        <dbReference type="EnsemblMetazoa" id="tetur03g02580.1"/>
    </source>
</evidence>
<evidence type="ECO:0000256" key="1">
    <source>
        <dbReference type="SAM" id="MobiDB-lite"/>
    </source>
</evidence>